<evidence type="ECO:0000313" key="2">
    <source>
        <dbReference type="Proteomes" id="UP000466345"/>
    </source>
</evidence>
<evidence type="ECO:0008006" key="3">
    <source>
        <dbReference type="Google" id="ProtNLM"/>
    </source>
</evidence>
<name>A0A7K0CQ51_9ACTN</name>
<gene>
    <name evidence="1" type="ORF">SRB5_57130</name>
</gene>
<dbReference type="InterPro" id="IPR011009">
    <property type="entry name" value="Kinase-like_dom_sf"/>
</dbReference>
<organism evidence="1 2">
    <name type="scientific">Streptomyces smaragdinus</name>
    <dbReference type="NCBI Taxonomy" id="2585196"/>
    <lineage>
        <taxon>Bacteria</taxon>
        <taxon>Bacillati</taxon>
        <taxon>Actinomycetota</taxon>
        <taxon>Actinomycetes</taxon>
        <taxon>Kitasatosporales</taxon>
        <taxon>Streptomycetaceae</taxon>
        <taxon>Streptomyces</taxon>
    </lineage>
</organism>
<comment type="caution">
    <text evidence="1">The sequence shown here is derived from an EMBL/GenBank/DDBJ whole genome shotgun (WGS) entry which is preliminary data.</text>
</comment>
<dbReference type="InterPro" id="IPR006748">
    <property type="entry name" value="NH2Glyco/OHUrea_AB-resist_kin"/>
</dbReference>
<dbReference type="GO" id="GO:0019748">
    <property type="term" value="P:secondary metabolic process"/>
    <property type="evidence" value="ECO:0007669"/>
    <property type="project" value="InterPro"/>
</dbReference>
<sequence>MFTGLGRREPRARQWLDALPALVGKYRDAWSLRLGRPFRGGSVSWVAPAETADGTHAVFKLSWPHPEAAAEAEGLRIWDGHGAIRVLREEPADYALLLERCVPGDELAEAGHLPAEDRLRYGAEVLRDLWGVPVPDGHRLPLLAEVTAGWADLVEERRDRLRPGYDPGLVAHGAALLRELPATAARTAVVHGDFNPGNVLAAERRPWLAIDAKPMAGDPAYDVYPLLEQIDDPYAHPAPAQVVARRFALLAGELGEDAARLRAWAVARRVETALWLADHGDTAGGAAVMGEARLIADLGD</sequence>
<reference evidence="1 2" key="1">
    <citation type="submission" date="2019-10" db="EMBL/GenBank/DDBJ databases">
        <title>Streptomyces smaragdinus sp. nov. and Streptomyces fabii sp. nov., isolated from the gut of fungus growing-termite Macrotermes natalensis.</title>
        <authorList>
            <person name="Schwitalla J."/>
            <person name="Benndorf R."/>
            <person name="Martin K."/>
            <person name="De Beer W."/>
            <person name="Kaster A.-K."/>
            <person name="Vollmers J."/>
            <person name="Poulsen M."/>
            <person name="Beemelmanns C."/>
        </authorList>
    </citation>
    <scope>NUCLEOTIDE SEQUENCE [LARGE SCALE GENOMIC DNA]</scope>
    <source>
        <strain evidence="1 2">RB5</strain>
    </source>
</reference>
<keyword evidence="2" id="KW-1185">Reference proteome</keyword>
<evidence type="ECO:0000313" key="1">
    <source>
        <dbReference type="EMBL" id="MQY15531.1"/>
    </source>
</evidence>
<dbReference type="SUPFAM" id="SSF56112">
    <property type="entry name" value="Protein kinase-like (PK-like)"/>
    <property type="match status" value="1"/>
</dbReference>
<dbReference type="Gene3D" id="3.90.1200.10">
    <property type="match status" value="1"/>
</dbReference>
<proteinExistence type="predicted"/>
<dbReference type="GO" id="GO:0016773">
    <property type="term" value="F:phosphotransferase activity, alcohol group as acceptor"/>
    <property type="evidence" value="ECO:0007669"/>
    <property type="project" value="InterPro"/>
</dbReference>
<dbReference type="Proteomes" id="UP000466345">
    <property type="component" value="Unassembled WGS sequence"/>
</dbReference>
<dbReference type="Pfam" id="PF04655">
    <property type="entry name" value="APH_6_hur"/>
    <property type="match status" value="1"/>
</dbReference>
<accession>A0A7K0CQ51</accession>
<protein>
    <recommendedName>
        <fullName evidence="3">Hydroxyurea phosphotransferase</fullName>
    </recommendedName>
</protein>
<dbReference type="EMBL" id="WEGJ01000035">
    <property type="protein sequence ID" value="MQY15531.1"/>
    <property type="molecule type" value="Genomic_DNA"/>
</dbReference>
<dbReference type="AlphaFoldDB" id="A0A7K0CQ51"/>